<dbReference type="Gene3D" id="1.10.600.10">
    <property type="entry name" value="Farnesyl Diphosphate Synthase"/>
    <property type="match status" value="1"/>
</dbReference>
<dbReference type="SUPFAM" id="SSF48576">
    <property type="entry name" value="Terpenoid synthases"/>
    <property type="match status" value="1"/>
</dbReference>
<name>A0A1J5NME3_NEOTH</name>
<proteinExistence type="predicted"/>
<dbReference type="OrthoDB" id="1795180at2"/>
<evidence type="ECO:0008006" key="3">
    <source>
        <dbReference type="Google" id="ProtNLM"/>
    </source>
</evidence>
<evidence type="ECO:0000313" key="2">
    <source>
        <dbReference type="Proteomes" id="UP000182811"/>
    </source>
</evidence>
<reference evidence="1 2" key="1">
    <citation type="submission" date="2016-08" db="EMBL/GenBank/DDBJ databases">
        <title>Genome-based comparison of Moorella thermoacetic strains.</title>
        <authorList>
            <person name="Poehlein A."/>
            <person name="Bengelsdorf F.R."/>
            <person name="Esser C."/>
            <person name="Duerre P."/>
            <person name="Daniel R."/>
        </authorList>
    </citation>
    <scope>NUCLEOTIDE SEQUENCE [LARGE SCALE GENOMIC DNA]</scope>
    <source>
        <strain evidence="1 2">DSM 21394</strain>
    </source>
</reference>
<dbReference type="EMBL" id="MDDC01000005">
    <property type="protein sequence ID" value="OIQ60321.1"/>
    <property type="molecule type" value="Genomic_DNA"/>
</dbReference>
<dbReference type="Proteomes" id="UP000182811">
    <property type="component" value="Unassembled WGS sequence"/>
</dbReference>
<protein>
    <recommendedName>
        <fullName evidence="3">Geranylgeranyl pyrophosphate synthase</fullName>
    </recommendedName>
</protein>
<dbReference type="InterPro" id="IPR008949">
    <property type="entry name" value="Isoprenoid_synthase_dom_sf"/>
</dbReference>
<dbReference type="AlphaFoldDB" id="A0A1J5NME3"/>
<sequence length="235" mass="26188">MQALFHFLQPELEMVRRRLDKETSWRKDQFLGFVLPTLNEIDRDFLPALVLLSAHGQGYFGPRALSLAAVFQLIFLASLIHSRVNQGVAMQTLMGDYFYTRFFDLLCRDGNLEFLEPLSRLICHLHLDAARQQEQAAAGPVVPGGSACPEKDSGRVSLATEASRLGSQLGKTGPREARTWQEIGLMLGRLWNGEAVPPHSSRVIADLPPGPVREGLGEIFLFLNGRLPVRKVMVL</sequence>
<gene>
    <name evidence="1" type="ORF">MOTE_07230</name>
</gene>
<evidence type="ECO:0000313" key="1">
    <source>
        <dbReference type="EMBL" id="OIQ60321.1"/>
    </source>
</evidence>
<accession>A0A1J5NME3</accession>
<organism evidence="1 2">
    <name type="scientific">Neomoorella thermoacetica</name>
    <name type="common">Clostridium thermoaceticum</name>
    <dbReference type="NCBI Taxonomy" id="1525"/>
    <lineage>
        <taxon>Bacteria</taxon>
        <taxon>Bacillati</taxon>
        <taxon>Bacillota</taxon>
        <taxon>Clostridia</taxon>
        <taxon>Neomoorellales</taxon>
        <taxon>Neomoorellaceae</taxon>
        <taxon>Neomoorella</taxon>
    </lineage>
</organism>
<comment type="caution">
    <text evidence="1">The sequence shown here is derived from an EMBL/GenBank/DDBJ whole genome shotgun (WGS) entry which is preliminary data.</text>
</comment>